<accession>A0AAU6MXJ3</accession>
<gene>
    <name evidence="1" type="ORF">184DA_176</name>
</gene>
<reference evidence="1" key="1">
    <citation type="submission" date="2023-11" db="EMBL/GenBank/DDBJ databases">
        <title>Characterization of a newly isolated phage infecting non-aureus staphylococci isolated from bovine mastitis.</title>
        <authorList>
            <person name="Wanecka A."/>
            <person name="Marynowska M."/>
            <person name="Wesolowski W."/>
            <person name="Bloch S."/>
            <person name="Nejman-Falenczyk B."/>
            <person name="Neumann J."/>
            <person name="Krol J."/>
            <person name="Florek M."/>
            <person name="Ulanicki K."/>
            <person name="Napierala A."/>
            <person name="Twardon J."/>
            <person name="Wolska B."/>
            <person name="Porebska J."/>
            <person name="Ziubrzycka A."/>
            <person name="Czeretowicz I."/>
            <person name="Benisz M."/>
        </authorList>
    </citation>
    <scope>NUCLEOTIDE SEQUENCE</scope>
</reference>
<evidence type="ECO:0000313" key="1">
    <source>
        <dbReference type="EMBL" id="WVX90782.1"/>
    </source>
</evidence>
<dbReference type="Gene3D" id="3.40.960.10">
    <property type="entry name" value="VSR Endonuclease"/>
    <property type="match status" value="1"/>
</dbReference>
<dbReference type="EMBL" id="OR885926">
    <property type="protein sequence ID" value="WVX90782.1"/>
    <property type="molecule type" value="Genomic_DNA"/>
</dbReference>
<name>A0AAU6MXJ3_9CAUD</name>
<protein>
    <recommendedName>
        <fullName evidence="2">Homing endonuclease</fullName>
    </recommendedName>
</protein>
<organism evidence="1">
    <name type="scientific">Staphylococcus phage 184DA</name>
    <dbReference type="NCBI Taxonomy" id="3110532"/>
    <lineage>
        <taxon>Viruses</taxon>
        <taxon>Duplodnaviria</taxon>
        <taxon>Heunggongvirae</taxon>
        <taxon>Uroviricota</taxon>
        <taxon>Caudoviricetes</taxon>
    </lineage>
</organism>
<evidence type="ECO:0008006" key="2">
    <source>
        <dbReference type="Google" id="ProtNLM"/>
    </source>
</evidence>
<dbReference type="Gene3D" id="1.10.10.60">
    <property type="entry name" value="Homeodomain-like"/>
    <property type="match status" value="1"/>
</dbReference>
<sequence>MKKSNYKYQVGEIVNGTLKIVSQTKKGKRNFKSYEVQSLIYPDAPNYTVFESSLLNGSGCAYKSSQRIYEGNSLYSIESLRPYIVDVEKAKTISKGSSKYKIKVKCTECQKEKLMTPNKLSTRGYFCELCDKGTSYPENFFKSYLKVKGIKYEYQKVFKDLPNRRFDFYLPESNTVIETHGIQHYKESGNWDFKETQKSDKIKKEYCQKHNINLVIIDSSKSNFQFMKDTINKTKLLEPIQDNDVNLILQNIEEIRNYPVKKIIDMNKKGKNTKEIEKEVGVHQTTVLNILNRHNLSAKRKKAVRCRTTGEEFESIIEAQKKYHAPNISTACKSRKSFSGRHPKTNMKLKWEYIED</sequence>
<proteinExistence type="predicted"/>